<evidence type="ECO:0000256" key="1">
    <source>
        <dbReference type="ARBA" id="ARBA00004651"/>
    </source>
</evidence>
<evidence type="ECO:0000259" key="7">
    <source>
        <dbReference type="Pfam" id="PF13396"/>
    </source>
</evidence>
<dbReference type="RefSeq" id="WP_147922091.1">
    <property type="nucleotide sequence ID" value="NZ_VRTY01000043.1"/>
</dbReference>
<dbReference type="Proteomes" id="UP000321926">
    <property type="component" value="Unassembled WGS sequence"/>
</dbReference>
<accession>A0A5C8K4X6</accession>
<dbReference type="AlphaFoldDB" id="A0A5C8K4X6"/>
<evidence type="ECO:0000256" key="6">
    <source>
        <dbReference type="SAM" id="Phobius"/>
    </source>
</evidence>
<evidence type="ECO:0000313" key="9">
    <source>
        <dbReference type="Proteomes" id="UP000321926"/>
    </source>
</evidence>
<comment type="caution">
    <text evidence="8">The sequence shown here is derived from an EMBL/GenBank/DDBJ whole genome shotgun (WGS) entry which is preliminary data.</text>
</comment>
<feature type="transmembrane region" description="Helical" evidence="6">
    <location>
        <begin position="40"/>
        <end position="60"/>
    </location>
</feature>
<dbReference type="Pfam" id="PF13396">
    <property type="entry name" value="PLDc_N"/>
    <property type="match status" value="1"/>
</dbReference>
<feature type="transmembrane region" description="Helical" evidence="6">
    <location>
        <begin position="6"/>
        <end position="28"/>
    </location>
</feature>
<feature type="domain" description="Cardiolipin synthase N-terminal" evidence="7">
    <location>
        <begin position="20"/>
        <end position="59"/>
    </location>
</feature>
<evidence type="ECO:0000256" key="4">
    <source>
        <dbReference type="ARBA" id="ARBA00022989"/>
    </source>
</evidence>
<dbReference type="EMBL" id="VRTY01000043">
    <property type="protein sequence ID" value="TXK45355.1"/>
    <property type="molecule type" value="Genomic_DNA"/>
</dbReference>
<protein>
    <recommendedName>
        <fullName evidence="7">Cardiolipin synthase N-terminal domain-containing protein</fullName>
    </recommendedName>
</protein>
<evidence type="ECO:0000256" key="2">
    <source>
        <dbReference type="ARBA" id="ARBA00022475"/>
    </source>
</evidence>
<keyword evidence="3 6" id="KW-0812">Transmembrane</keyword>
<keyword evidence="5 6" id="KW-0472">Membrane</keyword>
<keyword evidence="2" id="KW-1003">Cell membrane</keyword>
<name>A0A5C8K4X6_9BACT</name>
<evidence type="ECO:0000256" key="5">
    <source>
        <dbReference type="ARBA" id="ARBA00023136"/>
    </source>
</evidence>
<keyword evidence="9" id="KW-1185">Reference proteome</keyword>
<sequence>MDFGSFNLVIFILILLNYLLVVYSLFHLIFKTNYTLWDRLLWMVLLWVLPVLGPAGYWFYWKRG</sequence>
<keyword evidence="4 6" id="KW-1133">Transmembrane helix</keyword>
<organism evidence="8 9">
    <name type="scientific">Pontibacter qinzhouensis</name>
    <dbReference type="NCBI Taxonomy" id="2603253"/>
    <lineage>
        <taxon>Bacteria</taxon>
        <taxon>Pseudomonadati</taxon>
        <taxon>Bacteroidota</taxon>
        <taxon>Cytophagia</taxon>
        <taxon>Cytophagales</taxon>
        <taxon>Hymenobacteraceae</taxon>
        <taxon>Pontibacter</taxon>
    </lineage>
</organism>
<evidence type="ECO:0000313" key="8">
    <source>
        <dbReference type="EMBL" id="TXK45355.1"/>
    </source>
</evidence>
<reference evidence="8 9" key="1">
    <citation type="submission" date="2019-08" db="EMBL/GenBank/DDBJ databases">
        <authorList>
            <person name="Shi S."/>
        </authorList>
    </citation>
    <scope>NUCLEOTIDE SEQUENCE [LARGE SCALE GENOMIC DNA]</scope>
    <source>
        <strain evidence="8 9">GY10130</strain>
    </source>
</reference>
<proteinExistence type="predicted"/>
<gene>
    <name evidence="8" type="ORF">FVR03_12520</name>
</gene>
<dbReference type="InterPro" id="IPR027379">
    <property type="entry name" value="CLS_N"/>
</dbReference>
<evidence type="ECO:0000256" key="3">
    <source>
        <dbReference type="ARBA" id="ARBA00022692"/>
    </source>
</evidence>
<comment type="subcellular location">
    <subcellularLocation>
        <location evidence="1">Cell membrane</location>
        <topology evidence="1">Multi-pass membrane protein</topology>
    </subcellularLocation>
</comment>
<dbReference type="GO" id="GO:0005886">
    <property type="term" value="C:plasma membrane"/>
    <property type="evidence" value="ECO:0007669"/>
    <property type="project" value="UniProtKB-SubCell"/>
</dbReference>